<comment type="caution">
    <text evidence="10">The sequence shown here is derived from an EMBL/GenBank/DDBJ whole genome shotgun (WGS) entry which is preliminary data.</text>
</comment>
<dbReference type="PANTHER" id="PTHR43549">
    <property type="entry name" value="MULTIDRUG RESISTANCE PROTEIN YPNP-RELATED"/>
    <property type="match status" value="1"/>
</dbReference>
<evidence type="ECO:0000313" key="10">
    <source>
        <dbReference type="EMBL" id="OHT12427.1"/>
    </source>
</evidence>
<organism evidence="10 11">
    <name type="scientific">Tritrichomonas foetus</name>
    <dbReference type="NCBI Taxonomy" id="1144522"/>
    <lineage>
        <taxon>Eukaryota</taxon>
        <taxon>Metamonada</taxon>
        <taxon>Parabasalia</taxon>
        <taxon>Tritrichomonadida</taxon>
        <taxon>Tritrichomonadidae</taxon>
        <taxon>Tritrichomonas</taxon>
    </lineage>
</organism>
<feature type="transmembrane region" description="Helical" evidence="9">
    <location>
        <begin position="376"/>
        <end position="399"/>
    </location>
</feature>
<feature type="transmembrane region" description="Helical" evidence="9">
    <location>
        <begin position="152"/>
        <end position="171"/>
    </location>
</feature>
<comment type="similarity">
    <text evidence="2">Belongs to the multi antimicrobial extrusion (MATE) (TC 2.A.66.1) family.</text>
</comment>
<dbReference type="RefSeq" id="XP_068365563.1">
    <property type="nucleotide sequence ID" value="XM_068499730.1"/>
</dbReference>
<feature type="transmembrane region" description="Helical" evidence="9">
    <location>
        <begin position="252"/>
        <end position="273"/>
    </location>
</feature>
<feature type="transmembrane region" description="Helical" evidence="9">
    <location>
        <begin position="481"/>
        <end position="503"/>
    </location>
</feature>
<keyword evidence="7 9" id="KW-0472">Membrane</keyword>
<evidence type="ECO:0000256" key="5">
    <source>
        <dbReference type="ARBA" id="ARBA00022692"/>
    </source>
</evidence>
<dbReference type="CDD" id="cd12082">
    <property type="entry name" value="MATE_like"/>
    <property type="match status" value="1"/>
</dbReference>
<dbReference type="Pfam" id="PF01554">
    <property type="entry name" value="MatE"/>
    <property type="match status" value="2"/>
</dbReference>
<dbReference type="VEuPathDB" id="TrichDB:TRFO_17689"/>
<evidence type="ECO:0000256" key="6">
    <source>
        <dbReference type="ARBA" id="ARBA00022989"/>
    </source>
</evidence>
<dbReference type="InterPro" id="IPR052031">
    <property type="entry name" value="Membrane_Transporter-Flippase"/>
</dbReference>
<accession>A0A1J4KMH5</accession>
<dbReference type="Proteomes" id="UP000179807">
    <property type="component" value="Unassembled WGS sequence"/>
</dbReference>
<evidence type="ECO:0000256" key="2">
    <source>
        <dbReference type="ARBA" id="ARBA00010199"/>
    </source>
</evidence>
<feature type="transmembrane region" description="Helical" evidence="9">
    <location>
        <begin position="226"/>
        <end position="246"/>
    </location>
</feature>
<evidence type="ECO:0000256" key="1">
    <source>
        <dbReference type="ARBA" id="ARBA00004651"/>
    </source>
</evidence>
<reference evidence="10" key="1">
    <citation type="submission" date="2016-10" db="EMBL/GenBank/DDBJ databases">
        <authorList>
            <person name="Benchimol M."/>
            <person name="Almeida L.G."/>
            <person name="Vasconcelos A.T."/>
            <person name="Perreira-Neves A."/>
            <person name="Rosa I.A."/>
            <person name="Tasca T."/>
            <person name="Bogo M.R."/>
            <person name="de Souza W."/>
        </authorList>
    </citation>
    <scope>NUCLEOTIDE SEQUENCE [LARGE SCALE GENOMIC DNA]</scope>
    <source>
        <strain evidence="10">K</strain>
    </source>
</reference>
<feature type="transmembrane region" description="Helical" evidence="9">
    <location>
        <begin position="342"/>
        <end position="364"/>
    </location>
</feature>
<evidence type="ECO:0000256" key="7">
    <source>
        <dbReference type="ARBA" id="ARBA00023136"/>
    </source>
</evidence>
<proteinExistence type="inferred from homology"/>
<sequence>MDRVNEYLITNEPNPNIEMNVEGNPTLLPDSRTPIPKKTQTTHQPDSDSRNTDGPSAEDIALGSKPPLRTLLVLSIGPFISQLTQALFGLIDTMWINKALGDKGVTEVSTYSNFDTIGRAFGFFLNVAASTKISSLFGAGLGHQAPQLLVDLLRVAFILSVFVPVVLIPCLKPAARWFGATYDIVEEGFEYILPVIVCAFIPILYLTFCGCLLAEGRTMIFGLLQTITLILNVVIFDPLLLLALRWGMLGNALATILAEGLPMIVIATLYFCGKFSVKPKIGDFFKKFSPHTWPALKVGFSQLFYQLSLAVPGIVLRKFLGLSSTDETYIDIVAGFNAQIRLYQIVFMVTAAVSMGFLPCASYAIGAQRYKRALKLLMHTCWVSFGWTALTMIGTVAVPRLVSMMFSNTEGYLNYATQFIRNSNVVAFVSPVALIIQALLQALQLGNAATIISIGTQLIPLPVFSAVLYYTNKHNPGRLLYAYAIQQALGVVIAVPLGIKPFFDLLKKSKNEREFVNEKGQIIVEHDESGQPTAIGSAVSHELEEINDVVEV</sequence>
<dbReference type="AlphaFoldDB" id="A0A1J4KMH5"/>
<keyword evidence="6 9" id="KW-1133">Transmembrane helix</keyword>
<gene>
    <name evidence="10" type="ORF">TRFO_17689</name>
</gene>
<keyword evidence="3" id="KW-0813">Transport</keyword>
<dbReference type="PANTHER" id="PTHR43549:SF2">
    <property type="entry name" value="MULTIDRUG RESISTANCE PROTEIN NORM-RELATED"/>
    <property type="match status" value="1"/>
</dbReference>
<dbReference type="GO" id="GO:0005886">
    <property type="term" value="C:plasma membrane"/>
    <property type="evidence" value="ECO:0007669"/>
    <property type="project" value="UniProtKB-SubCell"/>
</dbReference>
<protein>
    <submittedName>
        <fullName evidence="10">MatE family protein</fullName>
    </submittedName>
</protein>
<keyword evidence="11" id="KW-1185">Reference proteome</keyword>
<feature type="transmembrane region" description="Helical" evidence="9">
    <location>
        <begin position="191"/>
        <end position="214"/>
    </location>
</feature>
<evidence type="ECO:0000313" key="11">
    <source>
        <dbReference type="Proteomes" id="UP000179807"/>
    </source>
</evidence>
<evidence type="ECO:0000256" key="8">
    <source>
        <dbReference type="SAM" id="MobiDB-lite"/>
    </source>
</evidence>
<keyword evidence="4" id="KW-1003">Cell membrane</keyword>
<dbReference type="OrthoDB" id="2126698at2759"/>
<name>A0A1J4KMH5_9EUKA</name>
<evidence type="ECO:0000256" key="3">
    <source>
        <dbReference type="ARBA" id="ARBA00022448"/>
    </source>
</evidence>
<dbReference type="GO" id="GO:0042910">
    <property type="term" value="F:xenobiotic transmembrane transporter activity"/>
    <property type="evidence" value="ECO:0007669"/>
    <property type="project" value="InterPro"/>
</dbReference>
<dbReference type="GeneID" id="94834434"/>
<feature type="transmembrane region" description="Helical" evidence="9">
    <location>
        <begin position="419"/>
        <end position="440"/>
    </location>
</feature>
<dbReference type="GO" id="GO:0015297">
    <property type="term" value="F:antiporter activity"/>
    <property type="evidence" value="ECO:0007669"/>
    <property type="project" value="InterPro"/>
</dbReference>
<feature type="region of interest" description="Disordered" evidence="8">
    <location>
        <begin position="9"/>
        <end position="62"/>
    </location>
</feature>
<feature type="transmembrane region" description="Helical" evidence="9">
    <location>
        <begin position="447"/>
        <end position="469"/>
    </location>
</feature>
<keyword evidence="5 9" id="KW-0812">Transmembrane</keyword>
<dbReference type="EMBL" id="MLAK01000563">
    <property type="protein sequence ID" value="OHT12427.1"/>
    <property type="molecule type" value="Genomic_DNA"/>
</dbReference>
<dbReference type="InterPro" id="IPR002528">
    <property type="entry name" value="MATE_fam"/>
</dbReference>
<evidence type="ECO:0000256" key="9">
    <source>
        <dbReference type="SAM" id="Phobius"/>
    </source>
</evidence>
<evidence type="ECO:0000256" key="4">
    <source>
        <dbReference type="ARBA" id="ARBA00022475"/>
    </source>
</evidence>
<comment type="subcellular location">
    <subcellularLocation>
        <location evidence="1">Cell membrane</location>
        <topology evidence="1">Multi-pass membrane protein</topology>
    </subcellularLocation>
</comment>